<dbReference type="SMART" id="SM01288">
    <property type="entry name" value="FISNA"/>
    <property type="match status" value="1"/>
</dbReference>
<evidence type="ECO:0000256" key="3">
    <source>
        <dbReference type="ARBA" id="ARBA00004496"/>
    </source>
</evidence>
<evidence type="ECO:0000313" key="21">
    <source>
        <dbReference type="RefSeq" id="XP_030636189.1"/>
    </source>
</evidence>
<dbReference type="Pfam" id="PF17776">
    <property type="entry name" value="NLRC4_HD2"/>
    <property type="match status" value="1"/>
</dbReference>
<dbReference type="CDD" id="cd01671">
    <property type="entry name" value="CARD"/>
    <property type="match status" value="1"/>
</dbReference>
<evidence type="ECO:0000256" key="8">
    <source>
        <dbReference type="ARBA" id="ARBA00022737"/>
    </source>
</evidence>
<evidence type="ECO:0000313" key="20">
    <source>
        <dbReference type="Proteomes" id="UP000504632"/>
    </source>
</evidence>
<evidence type="ECO:0000256" key="13">
    <source>
        <dbReference type="ARBA" id="ARBA00023136"/>
    </source>
</evidence>
<evidence type="ECO:0000256" key="11">
    <source>
        <dbReference type="ARBA" id="ARBA00022843"/>
    </source>
</evidence>
<dbReference type="Pfam" id="PF05729">
    <property type="entry name" value="NACHT"/>
    <property type="match status" value="1"/>
</dbReference>
<feature type="domain" description="B30.2/SPRY" evidence="17">
    <location>
        <begin position="951"/>
        <end position="1131"/>
    </location>
</feature>
<keyword evidence="7" id="KW-0433">Leucine-rich repeat</keyword>
<dbReference type="InterPro" id="IPR032675">
    <property type="entry name" value="LRR_dom_sf"/>
</dbReference>
<evidence type="ECO:0000256" key="5">
    <source>
        <dbReference type="ARBA" id="ARBA00022490"/>
    </source>
</evidence>
<keyword evidence="15" id="KW-0449">Lipoprotein</keyword>
<dbReference type="PANTHER" id="PTHR24106">
    <property type="entry name" value="NACHT, LRR AND CARD DOMAINS-CONTAINING"/>
    <property type="match status" value="1"/>
</dbReference>
<dbReference type="PROSITE" id="PS50209">
    <property type="entry name" value="CARD"/>
    <property type="match status" value="1"/>
</dbReference>
<dbReference type="InterPro" id="IPR041075">
    <property type="entry name" value="NOD1/2_WH"/>
</dbReference>
<keyword evidence="20" id="KW-1185">Reference proteome</keyword>
<dbReference type="GO" id="GO:0042981">
    <property type="term" value="P:regulation of apoptotic process"/>
    <property type="evidence" value="ECO:0007669"/>
    <property type="project" value="InterPro"/>
</dbReference>
<evidence type="ECO:0000256" key="14">
    <source>
        <dbReference type="ARBA" id="ARBA00023139"/>
    </source>
</evidence>
<keyword evidence="8" id="KW-0677">Repeat</keyword>
<dbReference type="InterPro" id="IPR001315">
    <property type="entry name" value="CARD"/>
</dbReference>
<dbReference type="SUPFAM" id="SSF49899">
    <property type="entry name" value="Concanavalin A-like lectins/glucanases"/>
    <property type="match status" value="1"/>
</dbReference>
<dbReference type="Gene3D" id="2.60.120.920">
    <property type="match status" value="1"/>
</dbReference>
<name>A0A6J2VWK1_CHACN</name>
<dbReference type="InParanoid" id="A0A6J2VWK1"/>
<evidence type="ECO:0000256" key="1">
    <source>
        <dbReference type="ARBA" id="ARBA00004187"/>
    </source>
</evidence>
<dbReference type="Pfam" id="PF14484">
    <property type="entry name" value="FISNA"/>
    <property type="match status" value="1"/>
</dbReference>
<dbReference type="InterPro" id="IPR029495">
    <property type="entry name" value="NACHT-assoc"/>
</dbReference>
<dbReference type="Proteomes" id="UP000504632">
    <property type="component" value="Chromosome 7"/>
</dbReference>
<keyword evidence="11" id="KW-0832">Ubl conjugation</keyword>
<dbReference type="AlphaFoldDB" id="A0A6J2VWK1"/>
<dbReference type="SUPFAM" id="SSF47986">
    <property type="entry name" value="DEATH domain"/>
    <property type="match status" value="1"/>
</dbReference>
<dbReference type="Pfam" id="PF17779">
    <property type="entry name" value="WHD_NOD2"/>
    <property type="match status" value="1"/>
</dbReference>
<dbReference type="Gene3D" id="3.80.10.10">
    <property type="entry name" value="Ribonuclease Inhibitor"/>
    <property type="match status" value="2"/>
</dbReference>
<gene>
    <name evidence="21" type="primary">LOC115817085</name>
</gene>
<dbReference type="FunFam" id="3.40.50.300:FF:000210">
    <property type="entry name" value="Si:dkey-16p6.1"/>
    <property type="match status" value="1"/>
</dbReference>
<evidence type="ECO:0000256" key="2">
    <source>
        <dbReference type="ARBA" id="ARBA00004193"/>
    </source>
</evidence>
<evidence type="ECO:0000256" key="15">
    <source>
        <dbReference type="ARBA" id="ARBA00023288"/>
    </source>
</evidence>
<dbReference type="GO" id="GO:0005737">
    <property type="term" value="C:cytoplasm"/>
    <property type="evidence" value="ECO:0007669"/>
    <property type="project" value="UniProtKB-SubCell"/>
</dbReference>
<keyword evidence="5" id="KW-0963">Cytoplasm</keyword>
<dbReference type="SUPFAM" id="SSF52047">
    <property type="entry name" value="RNI-like"/>
    <property type="match status" value="1"/>
</dbReference>
<dbReference type="Gene3D" id="3.40.50.300">
    <property type="entry name" value="P-loop containing nucleotide triphosphate hydrolases"/>
    <property type="match status" value="1"/>
</dbReference>
<feature type="domain" description="CARD" evidence="18">
    <location>
        <begin position="1"/>
        <end position="75"/>
    </location>
</feature>
<keyword evidence="14" id="KW-0564">Palmitate</keyword>
<keyword evidence="12" id="KW-0391">Immunity</keyword>
<evidence type="ECO:0000256" key="12">
    <source>
        <dbReference type="ARBA" id="ARBA00022859"/>
    </source>
</evidence>
<keyword evidence="4" id="KW-1003">Cell membrane</keyword>
<dbReference type="InterPro" id="IPR027417">
    <property type="entry name" value="P-loop_NTPase"/>
</dbReference>
<comment type="subcellular location">
    <subcellularLocation>
        <location evidence="1">Basolateral cell membrane</location>
    </subcellularLocation>
    <subcellularLocation>
        <location evidence="2">Cell membrane</location>
        <topology evidence="2">Lipid-anchor</topology>
    </subcellularLocation>
    <subcellularLocation>
        <location evidence="3">Cytoplasm</location>
    </subcellularLocation>
</comment>
<sequence length="1131" mass="129188">MQTVRENKTILADILSADIGFVLQHAQQRELITDREYRNLNVPSHTREQISISLLDILMSKCDKTCQKFISLLREPDILRTFPRLEDLFPAHPVDLKQDDCLQLVCKKLKTRLKSKFGKVFEGIAKRGHPSLLDKIYTELCITEGESEVVNEEHEIWKIDKESQATRRQDRPVGLSDIFTHMEKPEGERTEIRTVLTMGIAGIGKTVSLQKFTLDWAEGKANQDIDFVFVLPFRELNKVRDDHWSLHELLLYFYPEIKEMKGTEFYEYCKIAFIFDGFDESKLPMDFDGNRIVSEMTKPASLDVLMTNLICGNLLHSALIWITSRPAAIKKIPPEQIHRVTEVRGFSDSQKEEYIKKRVSDQSMASEIIKQMKSSRSLQIMCHIPVFCWIMTTVCEYMLGKSRRDKIPLTETRLTLTEMYTRWMLTQTVLKNEKYFGERARNAVKMTEQDVQIIHKLGELAFRNLQESNLVFSERDLEDHGIDACVASVQSGIFTEIFRQEDPMFNEEWYSFVHLSFQEYLAAVHVLNFYVSYRQIPPQLNRSPSEGKVSSVWLLAPADSLSLLDLADVEEDFRAPDFSGAGTPGTLHDLHRAAVDCALESDNGHLDLFLRFLLGLSLEANHKLLKQFLMETERDQDSVQRTICYIKYRLRDKKRLLSPERCVNLLHCLAELNDNSLNEEIQRFMSGENLRKQRPSAGECSALAYMMQMSEEPHDELDLRKFNTSGEGKRRLIPAMKNCRKAVIRVRLSPDTFELLVNQLQPDAQLRKLDLSYSSLADTGVEKIFLQLGCCELETLRLICCLLTEKSCATLASVLPDSHLKELDLSCNGIGEEGVKLLCDGFLSPRCQIQSLRLRECHLSVKACDCLAPVLFTHSVLKELDLSSNDLQDAGVKLLSAGLENPHCVLQKLGLSGCLVTEEGCSSLASALSSNPSHLRELDLSYNHPGDSGVKLLSAKLEDPRCKLETLKLDCCGESRLRPQLKKYAHDLGVSEFKSQESIDQWEEECVRTDHPGLSDGRFYWQFEWTGIVEIGMRYWKNKGRFQEFWTAYSYDSGSTLGRSLPAESLLINNAKIKCGEIGMFLDHPEGTLSFYEVSSDNSLNYIHTFFIEDREPLFPRFAVLGPGSIRIQSP</sequence>
<keyword evidence="9" id="KW-0547">Nucleotide-binding</keyword>
<accession>A0A6J2VWK1</accession>
<evidence type="ECO:0000259" key="17">
    <source>
        <dbReference type="PROSITE" id="PS50188"/>
    </source>
</evidence>
<keyword evidence="13" id="KW-0472">Membrane</keyword>
<dbReference type="InterPro" id="IPR043136">
    <property type="entry name" value="B30.2/SPRY_sf"/>
</dbReference>
<dbReference type="GO" id="GO:0005524">
    <property type="term" value="F:ATP binding"/>
    <property type="evidence" value="ECO:0007669"/>
    <property type="project" value="UniProtKB-KW"/>
</dbReference>
<comment type="similarity">
    <text evidence="16">Belongs to the NOD1-NOD2 family.</text>
</comment>
<keyword evidence="6" id="KW-0399">Innate immunity</keyword>
<dbReference type="InterPro" id="IPR007111">
    <property type="entry name" value="NACHT_NTPase"/>
</dbReference>
<evidence type="ECO:0000256" key="4">
    <source>
        <dbReference type="ARBA" id="ARBA00022475"/>
    </source>
</evidence>
<dbReference type="Pfam" id="PF13516">
    <property type="entry name" value="LRR_6"/>
    <property type="match status" value="3"/>
</dbReference>
<dbReference type="RefSeq" id="XP_030636189.1">
    <property type="nucleotide sequence ID" value="XM_030780329.1"/>
</dbReference>
<evidence type="ECO:0000256" key="16">
    <source>
        <dbReference type="ARBA" id="ARBA00038296"/>
    </source>
</evidence>
<dbReference type="InterPro" id="IPR041267">
    <property type="entry name" value="NLRP_HD2"/>
</dbReference>
<dbReference type="InterPro" id="IPR013320">
    <property type="entry name" value="ConA-like_dom_sf"/>
</dbReference>
<proteinExistence type="inferred from homology"/>
<evidence type="ECO:0000259" key="18">
    <source>
        <dbReference type="PROSITE" id="PS50209"/>
    </source>
</evidence>
<dbReference type="InterPro" id="IPR051261">
    <property type="entry name" value="NLR"/>
</dbReference>
<evidence type="ECO:0000256" key="10">
    <source>
        <dbReference type="ARBA" id="ARBA00022840"/>
    </source>
</evidence>
<dbReference type="SMART" id="SM00368">
    <property type="entry name" value="LRR_RI"/>
    <property type="match status" value="6"/>
</dbReference>
<dbReference type="GO" id="GO:0016323">
    <property type="term" value="C:basolateral plasma membrane"/>
    <property type="evidence" value="ECO:0007669"/>
    <property type="project" value="UniProtKB-SubCell"/>
</dbReference>
<dbReference type="GO" id="GO:0045087">
    <property type="term" value="P:innate immune response"/>
    <property type="evidence" value="ECO:0007669"/>
    <property type="project" value="UniProtKB-KW"/>
</dbReference>
<dbReference type="PROSITE" id="PS50188">
    <property type="entry name" value="B302_SPRY"/>
    <property type="match status" value="1"/>
</dbReference>
<dbReference type="OrthoDB" id="1394818at2759"/>
<evidence type="ECO:0000259" key="19">
    <source>
        <dbReference type="PROSITE" id="PS50837"/>
    </source>
</evidence>
<dbReference type="GeneID" id="115817085"/>
<dbReference type="Gene3D" id="1.10.533.10">
    <property type="entry name" value="Death Domain, Fas"/>
    <property type="match status" value="1"/>
</dbReference>
<dbReference type="InterPro" id="IPR001611">
    <property type="entry name" value="Leu-rich_rpt"/>
</dbReference>
<evidence type="ECO:0000256" key="9">
    <source>
        <dbReference type="ARBA" id="ARBA00022741"/>
    </source>
</evidence>
<dbReference type="InterPro" id="IPR011029">
    <property type="entry name" value="DEATH-like_dom_sf"/>
</dbReference>
<dbReference type="PROSITE" id="PS50837">
    <property type="entry name" value="NACHT"/>
    <property type="match status" value="1"/>
</dbReference>
<organism evidence="20 21">
    <name type="scientific">Chanos chanos</name>
    <name type="common">Milkfish</name>
    <name type="synonym">Mugil chanos</name>
    <dbReference type="NCBI Taxonomy" id="29144"/>
    <lineage>
        <taxon>Eukaryota</taxon>
        <taxon>Metazoa</taxon>
        <taxon>Chordata</taxon>
        <taxon>Craniata</taxon>
        <taxon>Vertebrata</taxon>
        <taxon>Euteleostomi</taxon>
        <taxon>Actinopterygii</taxon>
        <taxon>Neopterygii</taxon>
        <taxon>Teleostei</taxon>
        <taxon>Ostariophysi</taxon>
        <taxon>Gonorynchiformes</taxon>
        <taxon>Chanidae</taxon>
        <taxon>Chanos</taxon>
    </lineage>
</organism>
<keyword evidence="10" id="KW-0067">ATP-binding</keyword>
<protein>
    <submittedName>
        <fullName evidence="21">NACHT, LRR and PYD domains-containing protein 12-like</fullName>
    </submittedName>
</protein>
<evidence type="ECO:0000256" key="7">
    <source>
        <dbReference type="ARBA" id="ARBA00022614"/>
    </source>
</evidence>
<feature type="domain" description="NACHT" evidence="19">
    <location>
        <begin position="193"/>
        <end position="328"/>
    </location>
</feature>
<dbReference type="InterPro" id="IPR001870">
    <property type="entry name" value="B30.2/SPRY"/>
</dbReference>
<reference evidence="21" key="1">
    <citation type="submission" date="2025-08" db="UniProtKB">
        <authorList>
            <consortium name="RefSeq"/>
        </authorList>
    </citation>
    <scope>IDENTIFICATION</scope>
</reference>
<evidence type="ECO:0000256" key="6">
    <source>
        <dbReference type="ARBA" id="ARBA00022588"/>
    </source>
</evidence>